<evidence type="ECO:0000313" key="1">
    <source>
        <dbReference type="EMBL" id="BAT77886.1"/>
    </source>
</evidence>
<dbReference type="AlphaFoldDB" id="A0A0S3RBN2"/>
<proteinExistence type="predicted"/>
<keyword evidence="2" id="KW-1185">Reference proteome</keyword>
<reference evidence="1 2" key="1">
    <citation type="journal article" date="2015" name="Sci. Rep.">
        <title>The power of single molecule real-time sequencing technology in the de novo assembly of a eukaryotic genome.</title>
        <authorList>
            <person name="Sakai H."/>
            <person name="Naito K."/>
            <person name="Ogiso-Tanaka E."/>
            <person name="Takahashi Y."/>
            <person name="Iseki K."/>
            <person name="Muto C."/>
            <person name="Satou K."/>
            <person name="Teruya K."/>
            <person name="Shiroma A."/>
            <person name="Shimoji M."/>
            <person name="Hirano T."/>
            <person name="Itoh T."/>
            <person name="Kaga A."/>
            <person name="Tomooka N."/>
        </authorList>
    </citation>
    <scope>NUCLEOTIDE SEQUENCE [LARGE SCALE GENOMIC DNA]</scope>
    <source>
        <strain evidence="2">cv. Shumari</strain>
    </source>
</reference>
<dbReference type="EMBL" id="AP015035">
    <property type="protein sequence ID" value="BAT77886.1"/>
    <property type="molecule type" value="Genomic_DNA"/>
</dbReference>
<evidence type="ECO:0000313" key="2">
    <source>
        <dbReference type="Proteomes" id="UP000291084"/>
    </source>
</evidence>
<accession>A0A0S3RBN2</accession>
<sequence length="71" mass="8215">MDMAFLKKINYFAYNASVIESPISIHISKFKIWKLFHSSDITQDYACSRCVIFLASLYCFSNTLKCSCMIL</sequence>
<dbReference type="Proteomes" id="UP000291084">
    <property type="component" value="Chromosome 2"/>
</dbReference>
<gene>
    <name evidence="1" type="primary">Vigan.02G049300</name>
    <name evidence="1" type="ORF">VIGAN_02049300</name>
</gene>
<organism evidence="1 2">
    <name type="scientific">Vigna angularis var. angularis</name>
    <dbReference type="NCBI Taxonomy" id="157739"/>
    <lineage>
        <taxon>Eukaryota</taxon>
        <taxon>Viridiplantae</taxon>
        <taxon>Streptophyta</taxon>
        <taxon>Embryophyta</taxon>
        <taxon>Tracheophyta</taxon>
        <taxon>Spermatophyta</taxon>
        <taxon>Magnoliopsida</taxon>
        <taxon>eudicotyledons</taxon>
        <taxon>Gunneridae</taxon>
        <taxon>Pentapetalae</taxon>
        <taxon>rosids</taxon>
        <taxon>fabids</taxon>
        <taxon>Fabales</taxon>
        <taxon>Fabaceae</taxon>
        <taxon>Papilionoideae</taxon>
        <taxon>50 kb inversion clade</taxon>
        <taxon>NPAAA clade</taxon>
        <taxon>indigoferoid/millettioid clade</taxon>
        <taxon>Phaseoleae</taxon>
        <taxon>Vigna</taxon>
    </lineage>
</organism>
<protein>
    <submittedName>
        <fullName evidence="1">Uncharacterized protein</fullName>
    </submittedName>
</protein>
<name>A0A0S3RBN2_PHAAN</name>